<name>A2Q4K5_MEDTR</name>
<reference evidence="2" key="2">
    <citation type="submission" date="2007-03" db="EMBL/GenBank/DDBJ databases">
        <authorList>
            <consortium name="The International Medicago Genome Annotation Group"/>
        </authorList>
    </citation>
    <scope>NUCLEOTIDE SEQUENCE</scope>
</reference>
<dbReference type="EMBL" id="AC157502">
    <property type="protein sequence ID" value="ABN08555.1"/>
    <property type="molecule type" value="Genomic_DNA"/>
</dbReference>
<accession>A2Q4K5</accession>
<gene>
    <name evidence="2" type="ORF">MtrDRAFT_AC157502g24v2</name>
</gene>
<dbReference type="AlphaFoldDB" id="A2Q4K5"/>
<organism evidence="2">
    <name type="scientific">Medicago truncatula</name>
    <name type="common">Barrel medic</name>
    <name type="synonym">Medicago tribuloides</name>
    <dbReference type="NCBI Taxonomy" id="3880"/>
    <lineage>
        <taxon>Eukaryota</taxon>
        <taxon>Viridiplantae</taxon>
        <taxon>Streptophyta</taxon>
        <taxon>Embryophyta</taxon>
        <taxon>Tracheophyta</taxon>
        <taxon>Spermatophyta</taxon>
        <taxon>Magnoliopsida</taxon>
        <taxon>eudicotyledons</taxon>
        <taxon>Gunneridae</taxon>
        <taxon>Pentapetalae</taxon>
        <taxon>rosids</taxon>
        <taxon>fabids</taxon>
        <taxon>Fabales</taxon>
        <taxon>Fabaceae</taxon>
        <taxon>Papilionoideae</taxon>
        <taxon>50 kb inversion clade</taxon>
        <taxon>NPAAA clade</taxon>
        <taxon>Hologalegina</taxon>
        <taxon>IRL clade</taxon>
        <taxon>Trifolieae</taxon>
        <taxon>Medicago</taxon>
    </lineage>
</organism>
<evidence type="ECO:0000256" key="1">
    <source>
        <dbReference type="SAM" id="MobiDB-lite"/>
    </source>
</evidence>
<sequence length="96" mass="10639">MGLNYKKNTPCTETAKTAKNKNSRKNLGYSSSATAMNLNIIKKLIMSRYVVVKNSSVAFFLNDSKIDQPNNLKAGANVLSESMRQKSVSCDTQYPK</sequence>
<protein>
    <submittedName>
        <fullName evidence="2">Uncharacterized protein</fullName>
    </submittedName>
</protein>
<feature type="region of interest" description="Disordered" evidence="1">
    <location>
        <begin position="1"/>
        <end position="27"/>
    </location>
</feature>
<feature type="compositionally biased region" description="Polar residues" evidence="1">
    <location>
        <begin position="1"/>
        <end position="17"/>
    </location>
</feature>
<evidence type="ECO:0000313" key="2">
    <source>
        <dbReference type="EMBL" id="ABN08555.1"/>
    </source>
</evidence>
<proteinExistence type="predicted"/>
<reference evidence="2" key="1">
    <citation type="submission" date="2005-05" db="EMBL/GenBank/DDBJ databases">
        <authorList>
            <person name="Town C.D."/>
        </authorList>
    </citation>
    <scope>NUCLEOTIDE SEQUENCE</scope>
</reference>